<evidence type="ECO:0000313" key="8">
    <source>
        <dbReference type="Proteomes" id="UP000504603"/>
    </source>
</evidence>
<keyword evidence="6 7" id="KW-0472">Membrane</keyword>
<evidence type="ECO:0000256" key="2">
    <source>
        <dbReference type="ARBA" id="ARBA00022692"/>
    </source>
</evidence>
<dbReference type="GO" id="GO:0005789">
    <property type="term" value="C:endoplasmic reticulum membrane"/>
    <property type="evidence" value="ECO:0007669"/>
    <property type="project" value="UniProtKB-SubCell"/>
</dbReference>
<dbReference type="InterPro" id="IPR009617">
    <property type="entry name" value="Seipin"/>
</dbReference>
<dbReference type="GeneID" id="111018260"/>
<feature type="transmembrane region" description="Helical" evidence="7">
    <location>
        <begin position="31"/>
        <end position="50"/>
    </location>
</feature>
<organism evidence="8 9">
    <name type="scientific">Momordica charantia</name>
    <name type="common">Bitter gourd</name>
    <name type="synonym">Balsam pear</name>
    <dbReference type="NCBI Taxonomy" id="3673"/>
    <lineage>
        <taxon>Eukaryota</taxon>
        <taxon>Viridiplantae</taxon>
        <taxon>Streptophyta</taxon>
        <taxon>Embryophyta</taxon>
        <taxon>Tracheophyta</taxon>
        <taxon>Spermatophyta</taxon>
        <taxon>Magnoliopsida</taxon>
        <taxon>eudicotyledons</taxon>
        <taxon>Gunneridae</taxon>
        <taxon>Pentapetalae</taxon>
        <taxon>rosids</taxon>
        <taxon>fabids</taxon>
        <taxon>Cucurbitales</taxon>
        <taxon>Cucurbitaceae</taxon>
        <taxon>Momordiceae</taxon>
        <taxon>Momordica</taxon>
    </lineage>
</organism>
<feature type="transmembrane region" description="Helical" evidence="7">
    <location>
        <begin position="291"/>
        <end position="313"/>
    </location>
</feature>
<reference evidence="9" key="1">
    <citation type="submission" date="2025-08" db="UniProtKB">
        <authorList>
            <consortium name="RefSeq"/>
        </authorList>
    </citation>
    <scope>IDENTIFICATION</scope>
    <source>
        <strain evidence="9">OHB3-1</strain>
    </source>
</reference>
<keyword evidence="2 7" id="KW-0812">Transmembrane</keyword>
<feature type="transmembrane region" description="Helical" evidence="7">
    <location>
        <begin position="88"/>
        <end position="114"/>
    </location>
</feature>
<gene>
    <name evidence="9" type="primary">LOC111018260</name>
</gene>
<dbReference type="Pfam" id="PF06775">
    <property type="entry name" value="Seipin"/>
    <property type="match status" value="1"/>
</dbReference>
<dbReference type="GO" id="GO:0140042">
    <property type="term" value="P:lipid droplet formation"/>
    <property type="evidence" value="ECO:0007669"/>
    <property type="project" value="UniProtKB-ARBA"/>
</dbReference>
<proteinExistence type="predicted"/>
<dbReference type="Proteomes" id="UP000504603">
    <property type="component" value="Unplaced"/>
</dbReference>
<evidence type="ECO:0000256" key="1">
    <source>
        <dbReference type="ARBA" id="ARBA00004477"/>
    </source>
</evidence>
<dbReference type="AlphaFoldDB" id="A0A6J1D9G7"/>
<dbReference type="OrthoDB" id="3990054at2759"/>
<dbReference type="RefSeq" id="XP_022149977.1">
    <property type="nucleotide sequence ID" value="XM_022294285.1"/>
</dbReference>
<keyword evidence="5" id="KW-0443">Lipid metabolism</keyword>
<protein>
    <submittedName>
        <fullName evidence="9">Seipin-1</fullName>
    </submittedName>
</protein>
<keyword evidence="8" id="KW-1185">Reference proteome</keyword>
<dbReference type="GO" id="GO:0006629">
    <property type="term" value="P:lipid metabolic process"/>
    <property type="evidence" value="ECO:0007669"/>
    <property type="project" value="UniProtKB-KW"/>
</dbReference>
<comment type="subcellular location">
    <subcellularLocation>
        <location evidence="1">Endoplasmic reticulum membrane</location>
        <topology evidence="1">Multi-pass membrane protein</topology>
    </subcellularLocation>
</comment>
<evidence type="ECO:0000256" key="3">
    <source>
        <dbReference type="ARBA" id="ARBA00022824"/>
    </source>
</evidence>
<keyword evidence="4 7" id="KW-1133">Transmembrane helix</keyword>
<evidence type="ECO:0000256" key="7">
    <source>
        <dbReference type="SAM" id="Phobius"/>
    </source>
</evidence>
<evidence type="ECO:0000256" key="6">
    <source>
        <dbReference type="ARBA" id="ARBA00023136"/>
    </source>
</evidence>
<accession>A0A6J1D9G7</accession>
<dbReference type="KEGG" id="mcha:111018260"/>
<keyword evidence="3" id="KW-0256">Endoplasmic reticulum</keyword>
<evidence type="ECO:0000256" key="5">
    <source>
        <dbReference type="ARBA" id="ARBA00023098"/>
    </source>
</evidence>
<name>A0A6J1D9G7_MOMCH</name>
<dbReference type="CDD" id="cd23995">
    <property type="entry name" value="Seipin_BSCL2_like"/>
    <property type="match status" value="1"/>
</dbReference>
<evidence type="ECO:0000256" key="4">
    <source>
        <dbReference type="ARBA" id="ARBA00022989"/>
    </source>
</evidence>
<dbReference type="PANTHER" id="PTHR21212">
    <property type="entry name" value="BERNARDINELLI-SEIP CONGENITAL LIPODYSTROPHY 2 HOMOLOG BSCL2 PROTEIN"/>
    <property type="match status" value="1"/>
</dbReference>
<dbReference type="PANTHER" id="PTHR21212:SF5">
    <property type="entry name" value="SEIPIN-1"/>
    <property type="match status" value="1"/>
</dbReference>
<sequence>MDSDDEHEESGLPIPAPTDFFNKLIFLAAELIYAAIAFVLAPISTLLSLLSESFLHAEEAKQSVESAVRRAPSDAARRVRLAARRVSYGLAAAALVCVAMVVLLAAAAGASAAAMRAWMEEPVMVRERLNFDYTQAQPRAVFGAENNGKKNNLGIPVGHRFTASVILLMPESDFNRHVGVFQLRAELISTNGNIITSSSLPCMLRFRSRPVRLTRTFLASIPLVLGISTESQELTFHMLKHKEVNHQRSKAIRVTIIPRVGTLALPELYEARIHINSQLPPMKQLLHRWRWTCYLWTTFYTYLVFLVMFMYFWKPVVFRAASLKELSGNNRGASASREAEESFDDMADITVELLRKWQEMRRKRKAAMFAYREVGEVKSDAKLKVLKELSRDIKIAAIRGL</sequence>
<evidence type="ECO:0000313" key="9">
    <source>
        <dbReference type="RefSeq" id="XP_022149977.1"/>
    </source>
</evidence>